<accession>A0A0E9V5U1</accession>
<organism evidence="1">
    <name type="scientific">Anguilla anguilla</name>
    <name type="common">European freshwater eel</name>
    <name type="synonym">Muraena anguilla</name>
    <dbReference type="NCBI Taxonomy" id="7936"/>
    <lineage>
        <taxon>Eukaryota</taxon>
        <taxon>Metazoa</taxon>
        <taxon>Chordata</taxon>
        <taxon>Craniata</taxon>
        <taxon>Vertebrata</taxon>
        <taxon>Euteleostomi</taxon>
        <taxon>Actinopterygii</taxon>
        <taxon>Neopterygii</taxon>
        <taxon>Teleostei</taxon>
        <taxon>Anguilliformes</taxon>
        <taxon>Anguillidae</taxon>
        <taxon>Anguilla</taxon>
    </lineage>
</organism>
<dbReference type="AlphaFoldDB" id="A0A0E9V5U1"/>
<reference evidence="1" key="2">
    <citation type="journal article" date="2015" name="Fish Shellfish Immunol.">
        <title>Early steps in the European eel (Anguilla anguilla)-Vibrio vulnificus interaction in the gills: Role of the RtxA13 toxin.</title>
        <authorList>
            <person name="Callol A."/>
            <person name="Pajuelo D."/>
            <person name="Ebbesson L."/>
            <person name="Teles M."/>
            <person name="MacKenzie S."/>
            <person name="Amaro C."/>
        </authorList>
    </citation>
    <scope>NUCLEOTIDE SEQUENCE</scope>
</reference>
<name>A0A0E9V5U1_ANGAN</name>
<sequence length="46" mass="4768">MSARSTSCQDSLTAGISVKVLGLISNGSSSKHIVSNCVADICDWIL</sequence>
<dbReference type="EMBL" id="GBXM01035175">
    <property type="protein sequence ID" value="JAH73402.1"/>
    <property type="molecule type" value="Transcribed_RNA"/>
</dbReference>
<protein>
    <submittedName>
        <fullName evidence="1">Uncharacterized protein</fullName>
    </submittedName>
</protein>
<evidence type="ECO:0000313" key="1">
    <source>
        <dbReference type="EMBL" id="JAH73402.1"/>
    </source>
</evidence>
<proteinExistence type="predicted"/>
<reference evidence="1" key="1">
    <citation type="submission" date="2014-11" db="EMBL/GenBank/DDBJ databases">
        <authorList>
            <person name="Amaro Gonzalez C."/>
        </authorList>
    </citation>
    <scope>NUCLEOTIDE SEQUENCE</scope>
</reference>